<dbReference type="InterPro" id="IPR052718">
    <property type="entry name" value="NmrA-type_oxidoreductase"/>
</dbReference>
<name>A0A5N7IJK9_9CLOT</name>
<dbReference type="PANTHER" id="PTHR47129:SF1">
    <property type="entry name" value="NMRA-LIKE DOMAIN-CONTAINING PROTEIN"/>
    <property type="match status" value="1"/>
</dbReference>
<dbReference type="EMBL" id="SPSF01000013">
    <property type="protein sequence ID" value="MPQ61165.1"/>
    <property type="molecule type" value="Genomic_DNA"/>
</dbReference>
<reference evidence="2 3" key="1">
    <citation type="journal article" date="2019" name="Lett. Appl. Microbiol.">
        <title>A case of 'blown pack' spoilage of vacuum-packaged pork likely associated with Clostridium estertheticum in Canada.</title>
        <authorList>
            <person name="Zhang P."/>
            <person name="Ward P."/>
            <person name="McMullen L.M."/>
            <person name="Yang X."/>
        </authorList>
    </citation>
    <scope>NUCLEOTIDE SEQUENCE [LARGE SCALE GENOMIC DNA]</scope>
    <source>
        <strain evidence="2 3">MA19</strain>
    </source>
</reference>
<dbReference type="InterPro" id="IPR008030">
    <property type="entry name" value="NmrA-like"/>
</dbReference>
<evidence type="ECO:0000313" key="2">
    <source>
        <dbReference type="EMBL" id="MPQ61165.1"/>
    </source>
</evidence>
<dbReference type="Gene3D" id="3.90.25.10">
    <property type="entry name" value="UDP-galactose 4-epimerase, domain 1"/>
    <property type="match status" value="1"/>
</dbReference>
<dbReference type="Proteomes" id="UP000342249">
    <property type="component" value="Unassembled WGS sequence"/>
</dbReference>
<gene>
    <name evidence="2" type="ORF">E4V82_03410</name>
</gene>
<dbReference type="Gene3D" id="3.40.50.720">
    <property type="entry name" value="NAD(P)-binding Rossmann-like Domain"/>
    <property type="match status" value="1"/>
</dbReference>
<dbReference type="SUPFAM" id="SSF51735">
    <property type="entry name" value="NAD(P)-binding Rossmann-fold domains"/>
    <property type="match status" value="1"/>
</dbReference>
<dbReference type="InterPro" id="IPR036291">
    <property type="entry name" value="NAD(P)-bd_dom_sf"/>
</dbReference>
<organism evidence="2 3">
    <name type="scientific">Clostridium estertheticum</name>
    <dbReference type="NCBI Taxonomy" id="238834"/>
    <lineage>
        <taxon>Bacteria</taxon>
        <taxon>Bacillati</taxon>
        <taxon>Bacillota</taxon>
        <taxon>Clostridia</taxon>
        <taxon>Eubacteriales</taxon>
        <taxon>Clostridiaceae</taxon>
        <taxon>Clostridium</taxon>
    </lineage>
</organism>
<dbReference type="AlphaFoldDB" id="A0A5N7IJK9"/>
<accession>A0A5N7IJK9</accession>
<sequence length="321" mass="36469">MRYIVTGSDGQLGGRVASNMLKEVSGDQLIFTCPDKSRLRKERLDLWEEKGVTIREANYDNKEQMIEAFKGGDRIYMVSGVIIGPERVEQHKNVIDAAIAAGVKHITYTSFFGANRPEYKQYVLPDHTATEKYLIESGVDYNIMRNNLYLENYLLNSVMMANLDNNRWVTTAGEGKATFIAKDDSGRVAAALLLGKGEHNKDYDVTGKLVSQHEICDMISKLSGIDYEYITLNEEEYYDYLDSIYIPRTSHGNYSKSPVPWCANDMVTNESGIRDGLMADETDTVEKLTGRKPVDPKDLLEKYSFVWKEKITTYWDLGKVQ</sequence>
<protein>
    <submittedName>
        <fullName evidence="2">NAD(P)-dependent oxidoreductase</fullName>
    </submittedName>
</protein>
<evidence type="ECO:0000313" key="3">
    <source>
        <dbReference type="Proteomes" id="UP000342249"/>
    </source>
</evidence>
<evidence type="ECO:0000259" key="1">
    <source>
        <dbReference type="Pfam" id="PF05368"/>
    </source>
</evidence>
<comment type="caution">
    <text evidence="2">The sequence shown here is derived from an EMBL/GenBank/DDBJ whole genome shotgun (WGS) entry which is preliminary data.</text>
</comment>
<proteinExistence type="predicted"/>
<dbReference type="RefSeq" id="WP_152750420.1">
    <property type="nucleotide sequence ID" value="NZ_SPSE01000014.1"/>
</dbReference>
<dbReference type="PANTHER" id="PTHR47129">
    <property type="entry name" value="QUINONE OXIDOREDUCTASE 2"/>
    <property type="match status" value="1"/>
</dbReference>
<feature type="domain" description="NmrA-like" evidence="1">
    <location>
        <begin position="4"/>
        <end position="238"/>
    </location>
</feature>
<dbReference type="Pfam" id="PF05368">
    <property type="entry name" value="NmrA"/>
    <property type="match status" value="1"/>
</dbReference>